<reference evidence="1 2" key="1">
    <citation type="submission" date="2020-08" db="EMBL/GenBank/DDBJ databases">
        <authorList>
            <person name="Liu C."/>
            <person name="Sun Q."/>
        </authorList>
    </citation>
    <scope>NUCLEOTIDE SEQUENCE [LARGE SCALE GENOMIC DNA]</scope>
    <source>
        <strain evidence="1 2">NSJ-38</strain>
    </source>
</reference>
<dbReference type="InterPro" id="IPR012460">
    <property type="entry name" value="DUF1667"/>
</dbReference>
<dbReference type="SUPFAM" id="SSF160148">
    <property type="entry name" value="CPE0013-like"/>
    <property type="match status" value="1"/>
</dbReference>
<name>A0A7G9G6V5_9FIRM</name>
<dbReference type="Gene3D" id="3.10.530.10">
    <property type="entry name" value="CPE0013-like"/>
    <property type="match status" value="1"/>
</dbReference>
<protein>
    <submittedName>
        <fullName evidence="1">DUF1667 domain-containing protein</fullName>
    </submittedName>
</protein>
<dbReference type="EMBL" id="CP060634">
    <property type="protein sequence ID" value="QNM06537.1"/>
    <property type="molecule type" value="Genomic_DNA"/>
</dbReference>
<dbReference type="PANTHER" id="PTHR39450">
    <property type="entry name" value="MOLYBDOPTERIN OXIDOREDUCTASE, 4FE-4S CLUSTER-BINDING SUBUNIT"/>
    <property type="match status" value="1"/>
</dbReference>
<evidence type="ECO:0000313" key="2">
    <source>
        <dbReference type="Proteomes" id="UP000515823"/>
    </source>
</evidence>
<dbReference type="InterPro" id="IPR036593">
    <property type="entry name" value="CPE0013-like_sf"/>
</dbReference>
<evidence type="ECO:0000313" key="1">
    <source>
        <dbReference type="EMBL" id="QNM06537.1"/>
    </source>
</evidence>
<dbReference type="AlphaFoldDB" id="A0A7G9G6V5"/>
<dbReference type="PANTHER" id="PTHR39450:SF1">
    <property type="entry name" value="DUF1667 DOMAIN-CONTAINING PROTEIN"/>
    <property type="match status" value="1"/>
</dbReference>
<keyword evidence="2" id="KW-1185">Reference proteome</keyword>
<gene>
    <name evidence="1" type="ORF">H9Q78_05235</name>
</gene>
<dbReference type="KEGG" id="qdo:H9Q78_05235"/>
<proteinExistence type="predicted"/>
<dbReference type="RefSeq" id="WP_249304054.1">
    <property type="nucleotide sequence ID" value="NZ_CP060634.1"/>
</dbReference>
<sequence length="126" mass="13679">MKVMLDCIVCPASCHIQVELYGDGTIKEITGNTCRRGMDYAKSEITAPVRMVTSTVAVEGGISKRLPVVTSSPVPKDQIFAVMEKIHKIMVCAPISVDDIIISDVCGLGVDVVASRSIRRRKEEEA</sequence>
<accession>A0A7G9G6V5</accession>
<organism evidence="1 2">
    <name type="scientific">Qiania dongpingensis</name>
    <dbReference type="NCBI Taxonomy" id="2763669"/>
    <lineage>
        <taxon>Bacteria</taxon>
        <taxon>Bacillati</taxon>
        <taxon>Bacillota</taxon>
        <taxon>Clostridia</taxon>
        <taxon>Lachnospirales</taxon>
        <taxon>Lachnospiraceae</taxon>
        <taxon>Qiania</taxon>
    </lineage>
</organism>
<dbReference type="Proteomes" id="UP000515823">
    <property type="component" value="Chromosome"/>
</dbReference>
<dbReference type="Pfam" id="PF07892">
    <property type="entry name" value="DUF1667"/>
    <property type="match status" value="1"/>
</dbReference>